<accession>A0ABQ2HAQ3</accession>
<dbReference type="RefSeq" id="WP_188808430.1">
    <property type="nucleotide sequence ID" value="NZ_BMPU01000005.1"/>
</dbReference>
<comment type="caution">
    <text evidence="2">The sequence shown here is derived from an EMBL/GenBank/DDBJ whole genome shotgun (WGS) entry which is preliminary data.</text>
</comment>
<organism evidence="2 3">
    <name type="scientific">Porphyromonas pasteri</name>
    <dbReference type="NCBI Taxonomy" id="1583331"/>
    <lineage>
        <taxon>Bacteria</taxon>
        <taxon>Pseudomonadati</taxon>
        <taxon>Bacteroidota</taxon>
        <taxon>Bacteroidia</taxon>
        <taxon>Bacteroidales</taxon>
        <taxon>Porphyromonadaceae</taxon>
        <taxon>Porphyromonas</taxon>
    </lineage>
</organism>
<evidence type="ECO:0000313" key="3">
    <source>
        <dbReference type="Proteomes" id="UP000653477"/>
    </source>
</evidence>
<gene>
    <name evidence="2" type="ORF">GCM10007088_15370</name>
</gene>
<keyword evidence="1" id="KW-0732">Signal</keyword>
<feature type="chain" id="PRO_5046070032" evidence="1">
    <location>
        <begin position="26"/>
        <end position="361"/>
    </location>
</feature>
<protein>
    <submittedName>
        <fullName evidence="2">DUF4848 domain-containing protein</fullName>
    </submittedName>
</protein>
<sequence length="361" mass="40601">MRIYYSVFTLLCMVVPFLFSCSSDAPDLEHPLKQESINEGESYVSAPQMVEFEGEQTLKFKNVMSLQHYLQHVPETDSFVQKHSFFSSYRAVERSISDGIMRDSVLFLEGDEYQTIKIKSQLYALYRVSTVDGAYDPYPVCRARSLSESMIANKSGHYLIGDSICTLGLSDNYDEAIGASGSYKEVSLYPIHSHGFRANNAFGKTSNRKCRGVIGVDANSKRLYIKVTAQKQVGFIVRWWIRYATTYMGRLIISQIGQPIIIEPSGGFEYIRQLVRGGTVTEDCVGKKFLPGSGRHIIEFAIERETGDDTFTLGKFMPVDDRTDPLYGQPCSIKGQIEFWSRGVPYGDRGSDEIDLSIAIS</sequence>
<evidence type="ECO:0000256" key="1">
    <source>
        <dbReference type="SAM" id="SignalP"/>
    </source>
</evidence>
<reference evidence="3" key="1">
    <citation type="journal article" date="2019" name="Int. J. Syst. Evol. Microbiol.">
        <title>The Global Catalogue of Microorganisms (GCM) 10K type strain sequencing project: providing services to taxonomists for standard genome sequencing and annotation.</title>
        <authorList>
            <consortium name="The Broad Institute Genomics Platform"/>
            <consortium name="The Broad Institute Genome Sequencing Center for Infectious Disease"/>
            <person name="Wu L."/>
            <person name="Ma J."/>
        </authorList>
    </citation>
    <scope>NUCLEOTIDE SEQUENCE [LARGE SCALE GENOMIC DNA]</scope>
    <source>
        <strain evidence="3">JCM 30531</strain>
    </source>
</reference>
<dbReference type="PROSITE" id="PS51257">
    <property type="entry name" value="PROKAR_LIPOPROTEIN"/>
    <property type="match status" value="1"/>
</dbReference>
<dbReference type="Gene3D" id="2.60.40.3900">
    <property type="match status" value="1"/>
</dbReference>
<evidence type="ECO:0000313" key="2">
    <source>
        <dbReference type="EMBL" id="GGM57356.1"/>
    </source>
</evidence>
<name>A0ABQ2HAQ3_9PORP</name>
<proteinExistence type="predicted"/>
<dbReference type="Proteomes" id="UP000653477">
    <property type="component" value="Unassembled WGS sequence"/>
</dbReference>
<dbReference type="EMBL" id="BMPU01000005">
    <property type="protein sequence ID" value="GGM57356.1"/>
    <property type="molecule type" value="Genomic_DNA"/>
</dbReference>
<feature type="signal peptide" evidence="1">
    <location>
        <begin position="1"/>
        <end position="25"/>
    </location>
</feature>
<keyword evidence="3" id="KW-1185">Reference proteome</keyword>